<proteinExistence type="predicted"/>
<comment type="caution">
    <text evidence="1">The sequence shown here is derived from an EMBL/GenBank/DDBJ whole genome shotgun (WGS) entry which is preliminary data.</text>
</comment>
<keyword evidence="1" id="KW-0575">Peroxidase</keyword>
<keyword evidence="1" id="KW-0560">Oxidoreductase</keyword>
<dbReference type="GO" id="GO:0004601">
    <property type="term" value="F:peroxidase activity"/>
    <property type="evidence" value="ECO:0007669"/>
    <property type="project" value="UniProtKB-KW"/>
</dbReference>
<protein>
    <submittedName>
        <fullName evidence="1">Peroxidase 18</fullName>
    </submittedName>
</protein>
<name>A0AAX6HSS3_IRIPA</name>
<dbReference type="Proteomes" id="UP001140949">
    <property type="component" value="Unassembled WGS sequence"/>
</dbReference>
<reference evidence="1" key="2">
    <citation type="submission" date="2023-04" db="EMBL/GenBank/DDBJ databases">
        <authorList>
            <person name="Bruccoleri R.E."/>
            <person name="Oakeley E.J."/>
            <person name="Faust A.-M."/>
            <person name="Dessus-Babus S."/>
            <person name="Altorfer M."/>
            <person name="Burckhardt D."/>
            <person name="Oertli M."/>
            <person name="Naumann U."/>
            <person name="Petersen F."/>
            <person name="Wong J."/>
        </authorList>
    </citation>
    <scope>NUCLEOTIDE SEQUENCE</scope>
    <source>
        <strain evidence="1">GSM-AAB239-AS_SAM_17_03QT</strain>
        <tissue evidence="1">Leaf</tissue>
    </source>
</reference>
<accession>A0AAX6HSS3</accession>
<reference evidence="1" key="1">
    <citation type="journal article" date="2023" name="GigaByte">
        <title>Genome assembly of the bearded iris, Iris pallida Lam.</title>
        <authorList>
            <person name="Bruccoleri R.E."/>
            <person name="Oakeley E.J."/>
            <person name="Faust A.M.E."/>
            <person name="Altorfer M."/>
            <person name="Dessus-Babus S."/>
            <person name="Burckhardt D."/>
            <person name="Oertli M."/>
            <person name="Naumann U."/>
            <person name="Petersen F."/>
            <person name="Wong J."/>
        </authorList>
    </citation>
    <scope>NUCLEOTIDE SEQUENCE</scope>
    <source>
        <strain evidence="1">GSM-AAB239-AS_SAM_17_03QT</strain>
    </source>
</reference>
<dbReference type="AlphaFoldDB" id="A0AAX6HSS3"/>
<dbReference type="EMBL" id="JANAVB010006993">
    <property type="protein sequence ID" value="KAJ6843838.1"/>
    <property type="molecule type" value="Genomic_DNA"/>
</dbReference>
<evidence type="ECO:0000313" key="1">
    <source>
        <dbReference type="EMBL" id="KAJ6843838.1"/>
    </source>
</evidence>
<sequence length="17" mass="1985">MRISRLMSCLPSIFFPS</sequence>
<keyword evidence="2" id="KW-1185">Reference proteome</keyword>
<gene>
    <name evidence="1" type="ORF">M6B38_117200</name>
</gene>
<evidence type="ECO:0000313" key="2">
    <source>
        <dbReference type="Proteomes" id="UP001140949"/>
    </source>
</evidence>
<organism evidence="1 2">
    <name type="scientific">Iris pallida</name>
    <name type="common">Sweet iris</name>
    <dbReference type="NCBI Taxonomy" id="29817"/>
    <lineage>
        <taxon>Eukaryota</taxon>
        <taxon>Viridiplantae</taxon>
        <taxon>Streptophyta</taxon>
        <taxon>Embryophyta</taxon>
        <taxon>Tracheophyta</taxon>
        <taxon>Spermatophyta</taxon>
        <taxon>Magnoliopsida</taxon>
        <taxon>Liliopsida</taxon>
        <taxon>Asparagales</taxon>
        <taxon>Iridaceae</taxon>
        <taxon>Iridoideae</taxon>
        <taxon>Irideae</taxon>
        <taxon>Iris</taxon>
    </lineage>
</organism>